<evidence type="ECO:0000256" key="1">
    <source>
        <dbReference type="ARBA" id="ARBA00004123"/>
    </source>
</evidence>
<dbReference type="Gene3D" id="2.30.30.490">
    <property type="match status" value="1"/>
</dbReference>
<dbReference type="PROSITE" id="PS00094">
    <property type="entry name" value="C5_MTASE_1"/>
    <property type="match status" value="1"/>
</dbReference>
<dbReference type="InterPro" id="IPR050390">
    <property type="entry name" value="C5-Methyltransferase"/>
</dbReference>
<dbReference type="InterPro" id="IPR029063">
    <property type="entry name" value="SAM-dependent_MTases_sf"/>
</dbReference>
<feature type="compositionally biased region" description="Basic residues" evidence="10">
    <location>
        <begin position="86"/>
        <end position="96"/>
    </location>
</feature>
<evidence type="ECO:0000256" key="8">
    <source>
        <dbReference type="ARBA" id="ARBA00047422"/>
    </source>
</evidence>
<dbReference type="GO" id="GO:0003677">
    <property type="term" value="F:DNA binding"/>
    <property type="evidence" value="ECO:0007669"/>
    <property type="project" value="UniProtKB-KW"/>
</dbReference>
<dbReference type="Pfam" id="PF00385">
    <property type="entry name" value="Chromo"/>
    <property type="match status" value="1"/>
</dbReference>
<protein>
    <recommendedName>
        <fullName evidence="2">DNA (cytosine-5-)-methyltransferase</fullName>
        <ecNumber evidence="2">2.1.1.37</ecNumber>
    </recommendedName>
</protein>
<reference evidence="13" key="1">
    <citation type="submission" date="2021-03" db="EMBL/GenBank/DDBJ databases">
        <authorList>
            <person name="Li Z."/>
            <person name="Yang C."/>
        </authorList>
    </citation>
    <scope>NUCLEOTIDE SEQUENCE</scope>
    <source>
        <strain evidence="13">Dzin_1.0</strain>
        <tissue evidence="13">Leaf</tissue>
    </source>
</reference>
<dbReference type="Proteomes" id="UP001085076">
    <property type="component" value="Miscellaneous, Linkage group lg01"/>
</dbReference>
<feature type="domain" description="Chromo" evidence="11">
    <location>
        <begin position="456"/>
        <end position="509"/>
    </location>
</feature>
<keyword evidence="4 9" id="KW-0808">Transferase</keyword>
<dbReference type="FunFam" id="3.40.50.150:FF:000143">
    <property type="entry name" value="DNA (cytosine-5)-methyltransferase 1"/>
    <property type="match status" value="1"/>
</dbReference>
<keyword evidence="5 9" id="KW-0949">S-adenosyl-L-methionine</keyword>
<dbReference type="Pfam" id="PF00145">
    <property type="entry name" value="DNA_methylase"/>
    <property type="match status" value="1"/>
</dbReference>
<dbReference type="AlphaFoldDB" id="A0A9D5HSB3"/>
<proteinExistence type="inferred from homology"/>
<feature type="compositionally biased region" description="Acidic residues" evidence="10">
    <location>
        <begin position="116"/>
        <end position="126"/>
    </location>
</feature>
<gene>
    <name evidence="13" type="ORF">J5N97_005896</name>
</gene>
<dbReference type="SMART" id="SM00439">
    <property type="entry name" value="BAH"/>
    <property type="match status" value="1"/>
</dbReference>
<dbReference type="InterPro" id="IPR001525">
    <property type="entry name" value="C5_MeTfrase"/>
</dbReference>
<feature type="region of interest" description="Disordered" evidence="10">
    <location>
        <begin position="61"/>
        <end position="164"/>
    </location>
</feature>
<feature type="active site" evidence="9">
    <location>
        <position position="534"/>
    </location>
</feature>
<dbReference type="PROSITE" id="PS50013">
    <property type="entry name" value="CHROMO_2"/>
    <property type="match status" value="1"/>
</dbReference>
<dbReference type="PANTHER" id="PTHR10629">
    <property type="entry name" value="CYTOSINE-SPECIFIC METHYLTRANSFERASE"/>
    <property type="match status" value="1"/>
</dbReference>
<sequence length="925" mass="103013">MTTASAERKARMRKQAAEQPAGTPPVKRTRASLRAEAKENQSVSVIKAENGFVALDVVSNGDSAIKDPSAGAEGSGSEVVELPSNGKKRYTKKANKKEKMKEETVEMGNEGGIEATETDQNEDLVVQEESASVEGGEAEATDPPSKNKQRYTKSSKTEMDGDPECCFLGDPIPDMEAKEKWSHRYQKKEDLKARCHFSQAEVDGVLYSLDDCAYVKADEGQDSFICRIVEFFESTNRQKYFTAQWFYRAKDTVIKDSGYPHDPRRVFLSEDKNDNPLECIVSKIKIARVMPNTDLNKKETSIPECDLYYDMSYSTSYTSFANLPKDGLHSPISSVTSDSESSDSARKTSLTLLDLYSGCGAMSTGLCLGANFAGTDLQTRWAVDLNSFACESLKLNHKHTEVRNEDAENFLALLREWEQLCSRYSLIGTQSSFTNACSSDDEDNIEDSSEVPKGEFEVGKLVGICHGDPSKLGKVGLYFKVRWKGYGPSEDTWEPIDGLRKCQERIKDFVTNGYKRNILPLPGSADVICGGPPCQGISGFNRFRQYDAPLQDPKNKQVVVFMDIVEFLKPRYVLMENVVDLLKFARGFLGRYAVSRLVAMNYQARMGLMVAGCYGLPQFRMRVFLWGALPTEILPQFPYPTHDVVIRGGIPNEFEGNIVAYDESQMPALEKALLLEDAISDLPPVSNAEKRDEMPYGRGPITNFQRIIRLTKDELTGSQPVGGKSSKNAALFDHRPLELNDDDYQRVCAIPKRKGANFRDLTGVRVGEDNVVEWDPAIPRVYLPSGKPLVPDYCMSFIKGKSPKPFGRLWWDETVPTVVTRAEPHNQVILHPEQDRVLSIRENARLQGFPDYYQLRGPIKERYIQVGNAVAVPVSRALGVALSRAIARDRTGGSLFELPPGFHQHGHGLSPLNSVEVVGPATETM</sequence>
<dbReference type="EC" id="2.1.1.37" evidence="2"/>
<evidence type="ECO:0000259" key="11">
    <source>
        <dbReference type="PROSITE" id="PS50013"/>
    </source>
</evidence>
<dbReference type="OrthoDB" id="5376140at2759"/>
<dbReference type="InterPro" id="IPR023780">
    <property type="entry name" value="Chromo_domain"/>
</dbReference>
<dbReference type="PROSITE" id="PS51038">
    <property type="entry name" value="BAH"/>
    <property type="match status" value="1"/>
</dbReference>
<dbReference type="InterPro" id="IPR018117">
    <property type="entry name" value="C5_DNA_meth_AS"/>
</dbReference>
<keyword evidence="3 9" id="KW-0489">Methyltransferase</keyword>
<accession>A0A9D5HSB3</accession>
<keyword evidence="14" id="KW-1185">Reference proteome</keyword>
<reference evidence="13" key="2">
    <citation type="journal article" date="2022" name="Hortic Res">
        <title>The genome of Dioscorea zingiberensis sheds light on the biosynthesis, origin and evolution of the medicinally important diosgenin saponins.</title>
        <authorList>
            <person name="Li Y."/>
            <person name="Tan C."/>
            <person name="Li Z."/>
            <person name="Guo J."/>
            <person name="Li S."/>
            <person name="Chen X."/>
            <person name="Wang C."/>
            <person name="Dai X."/>
            <person name="Yang H."/>
            <person name="Song W."/>
            <person name="Hou L."/>
            <person name="Xu J."/>
            <person name="Tong Z."/>
            <person name="Xu A."/>
            <person name="Yuan X."/>
            <person name="Wang W."/>
            <person name="Yang Q."/>
            <person name="Chen L."/>
            <person name="Sun Z."/>
            <person name="Wang K."/>
            <person name="Pan B."/>
            <person name="Chen J."/>
            <person name="Bao Y."/>
            <person name="Liu F."/>
            <person name="Qi X."/>
            <person name="Gang D.R."/>
            <person name="Wen J."/>
            <person name="Li J."/>
        </authorList>
    </citation>
    <scope>NUCLEOTIDE SEQUENCE</scope>
    <source>
        <strain evidence="13">Dzin_1.0</strain>
    </source>
</reference>
<dbReference type="CDD" id="cd18635">
    <property type="entry name" value="CD_CMT3_like"/>
    <property type="match status" value="1"/>
</dbReference>
<dbReference type="FunFam" id="3.90.120.10:FF:000003">
    <property type="entry name" value="DNA (cytosine-5)-methyltransferase 1"/>
    <property type="match status" value="1"/>
</dbReference>
<dbReference type="InterPro" id="IPR016197">
    <property type="entry name" value="Chromo-like_dom_sf"/>
</dbReference>
<evidence type="ECO:0000256" key="10">
    <source>
        <dbReference type="SAM" id="MobiDB-lite"/>
    </source>
</evidence>
<dbReference type="PRINTS" id="PR00105">
    <property type="entry name" value="C5METTRFRASE"/>
</dbReference>
<evidence type="ECO:0000256" key="6">
    <source>
        <dbReference type="ARBA" id="ARBA00023125"/>
    </source>
</evidence>
<keyword evidence="6" id="KW-0238">DNA-binding</keyword>
<name>A0A9D5HSB3_9LILI</name>
<organism evidence="13 14">
    <name type="scientific">Dioscorea zingiberensis</name>
    <dbReference type="NCBI Taxonomy" id="325984"/>
    <lineage>
        <taxon>Eukaryota</taxon>
        <taxon>Viridiplantae</taxon>
        <taxon>Streptophyta</taxon>
        <taxon>Embryophyta</taxon>
        <taxon>Tracheophyta</taxon>
        <taxon>Spermatophyta</taxon>
        <taxon>Magnoliopsida</taxon>
        <taxon>Liliopsida</taxon>
        <taxon>Dioscoreales</taxon>
        <taxon>Dioscoreaceae</taxon>
        <taxon>Dioscorea</taxon>
    </lineage>
</organism>
<comment type="catalytic activity">
    <reaction evidence="8">
        <text>a 2'-deoxycytidine in DNA + S-adenosyl-L-methionine = a 5-methyl-2'-deoxycytidine in DNA + S-adenosyl-L-homocysteine + H(+)</text>
        <dbReference type="Rhea" id="RHEA:13681"/>
        <dbReference type="Rhea" id="RHEA-COMP:11369"/>
        <dbReference type="Rhea" id="RHEA-COMP:11370"/>
        <dbReference type="ChEBI" id="CHEBI:15378"/>
        <dbReference type="ChEBI" id="CHEBI:57856"/>
        <dbReference type="ChEBI" id="CHEBI:59789"/>
        <dbReference type="ChEBI" id="CHEBI:85452"/>
        <dbReference type="ChEBI" id="CHEBI:85454"/>
        <dbReference type="EC" id="2.1.1.37"/>
    </reaction>
</comment>
<evidence type="ECO:0000256" key="3">
    <source>
        <dbReference type="ARBA" id="ARBA00022603"/>
    </source>
</evidence>
<evidence type="ECO:0000259" key="12">
    <source>
        <dbReference type="PROSITE" id="PS51038"/>
    </source>
</evidence>
<dbReference type="GO" id="GO:0003682">
    <property type="term" value="F:chromatin binding"/>
    <property type="evidence" value="ECO:0007669"/>
    <property type="project" value="InterPro"/>
</dbReference>
<comment type="caution">
    <text evidence="13">The sequence shown here is derived from an EMBL/GenBank/DDBJ whole genome shotgun (WGS) entry which is preliminary data.</text>
</comment>
<dbReference type="InterPro" id="IPR023779">
    <property type="entry name" value="Chromodomain_CS"/>
</dbReference>
<dbReference type="GO" id="GO:0044027">
    <property type="term" value="P:negative regulation of gene expression via chromosomal CpG island methylation"/>
    <property type="evidence" value="ECO:0007669"/>
    <property type="project" value="TreeGrafter"/>
</dbReference>
<dbReference type="GO" id="GO:0005634">
    <property type="term" value="C:nucleus"/>
    <property type="evidence" value="ECO:0007669"/>
    <property type="project" value="UniProtKB-SubCell"/>
</dbReference>
<evidence type="ECO:0000256" key="9">
    <source>
        <dbReference type="PROSITE-ProRule" id="PRU01016"/>
    </source>
</evidence>
<comment type="subcellular location">
    <subcellularLocation>
        <location evidence="1">Nucleus</location>
    </subcellularLocation>
</comment>
<evidence type="ECO:0000256" key="2">
    <source>
        <dbReference type="ARBA" id="ARBA00011975"/>
    </source>
</evidence>
<evidence type="ECO:0000256" key="5">
    <source>
        <dbReference type="ARBA" id="ARBA00022691"/>
    </source>
</evidence>
<evidence type="ECO:0000313" key="13">
    <source>
        <dbReference type="EMBL" id="KAJ0987540.1"/>
    </source>
</evidence>
<dbReference type="GO" id="GO:0032259">
    <property type="term" value="P:methylation"/>
    <property type="evidence" value="ECO:0007669"/>
    <property type="project" value="UniProtKB-KW"/>
</dbReference>
<feature type="region of interest" description="Disordered" evidence="10">
    <location>
        <begin position="1"/>
        <end position="41"/>
    </location>
</feature>
<dbReference type="PROSITE" id="PS00598">
    <property type="entry name" value="CHROMO_1"/>
    <property type="match status" value="1"/>
</dbReference>
<dbReference type="InterPro" id="IPR000953">
    <property type="entry name" value="Chromo/chromo_shadow_dom"/>
</dbReference>
<dbReference type="InterPro" id="IPR001025">
    <property type="entry name" value="BAH_dom"/>
</dbReference>
<keyword evidence="7" id="KW-0539">Nucleus</keyword>
<evidence type="ECO:0000256" key="7">
    <source>
        <dbReference type="ARBA" id="ARBA00023242"/>
    </source>
</evidence>
<dbReference type="Gene3D" id="3.40.50.150">
    <property type="entry name" value="Vaccinia Virus protein VP39"/>
    <property type="match status" value="2"/>
</dbReference>
<evidence type="ECO:0000256" key="4">
    <source>
        <dbReference type="ARBA" id="ARBA00022679"/>
    </source>
</evidence>
<dbReference type="InterPro" id="IPR043151">
    <property type="entry name" value="BAH_sf"/>
</dbReference>
<dbReference type="PROSITE" id="PS51679">
    <property type="entry name" value="SAM_MT_C5"/>
    <property type="match status" value="1"/>
</dbReference>
<dbReference type="Gene3D" id="3.90.120.10">
    <property type="entry name" value="DNA Methylase, subunit A, domain 2"/>
    <property type="match status" value="1"/>
</dbReference>
<dbReference type="EMBL" id="JAGGNH010000001">
    <property type="protein sequence ID" value="KAJ0987540.1"/>
    <property type="molecule type" value="Genomic_DNA"/>
</dbReference>
<dbReference type="GO" id="GO:0003886">
    <property type="term" value="F:DNA (cytosine-5-)-methyltransferase activity"/>
    <property type="evidence" value="ECO:0007669"/>
    <property type="project" value="UniProtKB-EC"/>
</dbReference>
<dbReference type="SUPFAM" id="SSF54160">
    <property type="entry name" value="Chromo domain-like"/>
    <property type="match status" value="1"/>
</dbReference>
<dbReference type="SMART" id="SM00298">
    <property type="entry name" value="CHROMO"/>
    <property type="match status" value="1"/>
</dbReference>
<evidence type="ECO:0000313" key="14">
    <source>
        <dbReference type="Proteomes" id="UP001085076"/>
    </source>
</evidence>
<dbReference type="PANTHER" id="PTHR10629:SF50">
    <property type="entry name" value="DNA (CYTOSINE-5)-METHYLTRANSFERASE CMT3"/>
    <property type="match status" value="1"/>
</dbReference>
<dbReference type="SUPFAM" id="SSF53335">
    <property type="entry name" value="S-adenosyl-L-methionine-dependent methyltransferases"/>
    <property type="match status" value="1"/>
</dbReference>
<dbReference type="Pfam" id="PF01426">
    <property type="entry name" value="BAH"/>
    <property type="match status" value="1"/>
</dbReference>
<feature type="domain" description="BAH" evidence="12">
    <location>
        <begin position="205"/>
        <end position="324"/>
    </location>
</feature>
<comment type="similarity">
    <text evidence="9">Belongs to the class I-like SAM-binding methyltransferase superfamily. C5-methyltransferase family.</text>
</comment>